<protein>
    <submittedName>
        <fullName evidence="1">Uncharacterized protein</fullName>
    </submittedName>
</protein>
<proteinExistence type="predicted"/>
<evidence type="ECO:0000313" key="2">
    <source>
        <dbReference type="Proteomes" id="UP000008206"/>
    </source>
</evidence>
<dbReference type="HOGENOM" id="CLU_1632642_0_0_3"/>
<dbReference type="RefSeq" id="WP_013324095.1">
    <property type="nucleotide sequence ID" value="NC_014501.1"/>
</dbReference>
<dbReference type="EMBL" id="CP002198">
    <property type="protein sequence ID" value="ADN16029.1"/>
    <property type="molecule type" value="Genomic_DNA"/>
</dbReference>
<reference evidence="2" key="1">
    <citation type="journal article" date="2011" name="MBio">
        <title>Novel metabolic attributes of the genus Cyanothece, comprising a group of unicellular nitrogen-fixing Cyanobacteria.</title>
        <authorList>
            <person name="Bandyopadhyay A."/>
            <person name="Elvitigala T."/>
            <person name="Welsh E."/>
            <person name="Stockel J."/>
            <person name="Liberton M."/>
            <person name="Min H."/>
            <person name="Sherman L.A."/>
            <person name="Pakrasi H.B."/>
        </authorList>
    </citation>
    <scope>NUCLEOTIDE SEQUENCE [LARGE SCALE GENOMIC DNA]</scope>
    <source>
        <strain evidence="2">PCC 7822</strain>
    </source>
</reference>
<dbReference type="KEGG" id="cyj:Cyan7822_4109"/>
<gene>
    <name evidence="1" type="ordered locus">Cyan7822_4109</name>
</gene>
<accession>E0U6Z2</accession>
<dbReference type="STRING" id="497965.Cyan7822_4109"/>
<sequence>MNYNIPQNEISRRDYFAAAALRGLLAGTKDYVNFSRQVQTCINKKLYLSAIELADEFMRELNNTRPVKTPLVHPQQTIGKVFKQFREAQGLTIAQASELSGLFPVMIIGLEALEHDPEEISSSVLDLKQTIQAVGKLCHFYDIPIPDKYLELTEEIEEIEKK</sequence>
<name>E0U6Z2_GLOV7</name>
<organism evidence="1 2">
    <name type="scientific">Gloeothece verrucosa (strain PCC 7822)</name>
    <name type="common">Cyanothece sp. (strain PCC 7822)</name>
    <dbReference type="NCBI Taxonomy" id="497965"/>
    <lineage>
        <taxon>Bacteria</taxon>
        <taxon>Bacillati</taxon>
        <taxon>Cyanobacteriota</taxon>
        <taxon>Cyanophyceae</taxon>
        <taxon>Oscillatoriophycideae</taxon>
        <taxon>Chroococcales</taxon>
        <taxon>Aphanothecaceae</taxon>
        <taxon>Gloeothece</taxon>
        <taxon>Gloeothece verrucosa</taxon>
    </lineage>
</organism>
<dbReference type="AlphaFoldDB" id="E0U6Z2"/>
<dbReference type="Proteomes" id="UP000008206">
    <property type="component" value="Chromosome"/>
</dbReference>
<evidence type="ECO:0000313" key="1">
    <source>
        <dbReference type="EMBL" id="ADN16029.1"/>
    </source>
</evidence>
<keyword evidence="2" id="KW-1185">Reference proteome</keyword>